<dbReference type="Proteomes" id="UP000193420">
    <property type="component" value="Unassembled WGS sequence"/>
</dbReference>
<proteinExistence type="predicted"/>
<dbReference type="InterPro" id="IPR011042">
    <property type="entry name" value="6-blade_b-propeller_TolB-like"/>
</dbReference>
<dbReference type="OrthoDB" id="9799230at2"/>
<evidence type="ECO:0000313" key="4">
    <source>
        <dbReference type="Proteomes" id="UP000193420"/>
    </source>
</evidence>
<organism evidence="3 4">
    <name type="scientific">Arenibacter troitsensis</name>
    <dbReference type="NCBI Taxonomy" id="188872"/>
    <lineage>
        <taxon>Bacteria</taxon>
        <taxon>Pseudomonadati</taxon>
        <taxon>Bacteroidota</taxon>
        <taxon>Flavobacteriia</taxon>
        <taxon>Flavobacteriales</taxon>
        <taxon>Flavobacteriaceae</taxon>
        <taxon>Arenibacter</taxon>
    </lineage>
</organism>
<dbReference type="STRING" id="188872.SAMN03080602_02980"/>
<dbReference type="PANTHER" id="PTHR10680:SF38">
    <property type="entry name" value="BLL1368 PROTEIN"/>
    <property type="match status" value="1"/>
</dbReference>
<dbReference type="EMBL" id="FXAO01000006">
    <property type="protein sequence ID" value="SMG41242.1"/>
    <property type="molecule type" value="Genomic_DNA"/>
</dbReference>
<sequence>MSNQHHSNKRRSFIKSSVSGALGASLIPTLGNAFEGKEQIDYTKNMQGEAGIIGHGDFRYRLNKEWGTQNLAKYPVMDCHEMVQDQKGRLLLLTNHPKNNLLIYDRSGKVLDTWTLGLQGAHGLTLSEEGGEEFLYIAATTDHMVLKTDMKGNILLKLEYPKETGKYESEEKYVPTETAIAPNGDIYVADGYGLDYIMQYDAKGNFIRYWGGKGEGKNNLDCCHGVTLDTRDKKNPTLLITSRSKQEFKRFTLDGQHLETIQMPGSWICRPVIKGENLYFAVLVTKTWGAYDGCIAVLDKDNKVVSMPGASTPKYENGLLMPPQYDDFSFLNPHDVCIDNAGNIYIPQWMSGRTYPYMLERV</sequence>
<protein>
    <recommendedName>
        <fullName evidence="5">6-bladed beta-propeller</fullName>
    </recommendedName>
</protein>
<evidence type="ECO:0000313" key="3">
    <source>
        <dbReference type="EMBL" id="SMG41242.1"/>
    </source>
</evidence>
<keyword evidence="1" id="KW-0732">Signal</keyword>
<name>A0A1X7KJ31_9FLAO</name>
<dbReference type="InterPro" id="IPR006311">
    <property type="entry name" value="TAT_signal"/>
</dbReference>
<keyword evidence="4" id="KW-1185">Reference proteome</keyword>
<evidence type="ECO:0000256" key="1">
    <source>
        <dbReference type="ARBA" id="ARBA00022729"/>
    </source>
</evidence>
<evidence type="ECO:0008006" key="5">
    <source>
        <dbReference type="Google" id="ProtNLM"/>
    </source>
</evidence>
<dbReference type="RefSeq" id="WP_085499734.1">
    <property type="nucleotide sequence ID" value="NZ_FXAO01000006.1"/>
</dbReference>
<dbReference type="AlphaFoldDB" id="A0A1X7KJ31"/>
<keyword evidence="2" id="KW-0325">Glycoprotein</keyword>
<dbReference type="Gene3D" id="2.120.10.30">
    <property type="entry name" value="TolB, C-terminal domain"/>
    <property type="match status" value="1"/>
</dbReference>
<dbReference type="SUPFAM" id="SSF63829">
    <property type="entry name" value="Calcium-dependent phosphotriesterase"/>
    <property type="match status" value="1"/>
</dbReference>
<reference evidence="4" key="1">
    <citation type="submission" date="2017-04" db="EMBL/GenBank/DDBJ databases">
        <authorList>
            <person name="Varghese N."/>
            <person name="Submissions S."/>
        </authorList>
    </citation>
    <scope>NUCLEOTIDE SEQUENCE [LARGE SCALE GENOMIC DNA]</scope>
    <source>
        <strain evidence="4">DSM 19835</strain>
    </source>
</reference>
<gene>
    <name evidence="3" type="ORF">SAMN03080602_02980</name>
</gene>
<dbReference type="PROSITE" id="PS51318">
    <property type="entry name" value="TAT"/>
    <property type="match status" value="1"/>
</dbReference>
<evidence type="ECO:0000256" key="2">
    <source>
        <dbReference type="ARBA" id="ARBA00023180"/>
    </source>
</evidence>
<dbReference type="PANTHER" id="PTHR10680">
    <property type="entry name" value="PEPTIDYL-GLYCINE ALPHA-AMIDATING MONOOXYGENASE"/>
    <property type="match status" value="1"/>
</dbReference>
<accession>A0A1X7KJ31</accession>